<dbReference type="RefSeq" id="WP_146787989.1">
    <property type="nucleotide sequence ID" value="NZ_BAABIO010000003.1"/>
</dbReference>
<gene>
    <name evidence="1" type="ORF">FSB75_12650</name>
</gene>
<organism evidence="1 2">
    <name type="scientific">Flavisolibacter ginsenosidimutans</name>
    <dbReference type="NCBI Taxonomy" id="661481"/>
    <lineage>
        <taxon>Bacteria</taxon>
        <taxon>Pseudomonadati</taxon>
        <taxon>Bacteroidota</taxon>
        <taxon>Chitinophagia</taxon>
        <taxon>Chitinophagales</taxon>
        <taxon>Chitinophagaceae</taxon>
        <taxon>Flavisolibacter</taxon>
    </lineage>
</organism>
<evidence type="ECO:0000313" key="1">
    <source>
        <dbReference type="EMBL" id="QEC56710.1"/>
    </source>
</evidence>
<name>A0A5B8UL07_9BACT</name>
<evidence type="ECO:0000313" key="2">
    <source>
        <dbReference type="Proteomes" id="UP000321204"/>
    </source>
</evidence>
<reference evidence="1 2" key="1">
    <citation type="journal article" date="2015" name="Int. J. Syst. Evol. Microbiol.">
        <title>Flavisolibacter ginsenosidimutans sp. nov., with ginsenoside-converting activity isolated from soil used for cultivating ginseng.</title>
        <authorList>
            <person name="Zhao Y."/>
            <person name="Liu Q."/>
            <person name="Kang M.S."/>
            <person name="Jin F."/>
            <person name="Yu H."/>
            <person name="Im W.T."/>
        </authorList>
    </citation>
    <scope>NUCLEOTIDE SEQUENCE [LARGE SCALE GENOMIC DNA]</scope>
    <source>
        <strain evidence="1 2">Gsoil 636</strain>
    </source>
</reference>
<keyword evidence="2" id="KW-1185">Reference proteome</keyword>
<dbReference type="KEGG" id="fgg:FSB75_12650"/>
<sequence>MKKKLATLTIEVPYKRAGNVISQHPVTFDLYQDGETYILMPQLHGPELAVANLPTELCFVIENEKPLSLRGIKDGNLHVIQDALGKLKEEGLLLGCKKGEH</sequence>
<dbReference type="EMBL" id="CP042433">
    <property type="protein sequence ID" value="QEC56710.1"/>
    <property type="molecule type" value="Genomic_DNA"/>
</dbReference>
<proteinExistence type="predicted"/>
<dbReference type="OrthoDB" id="677760at2"/>
<accession>A0A5B8UL07</accession>
<protein>
    <submittedName>
        <fullName evidence="1">Uncharacterized protein</fullName>
    </submittedName>
</protein>
<dbReference type="Proteomes" id="UP000321204">
    <property type="component" value="Chromosome"/>
</dbReference>
<dbReference type="AlphaFoldDB" id="A0A5B8UL07"/>